<keyword evidence="8 14" id="KW-0227">DNA damage</keyword>
<keyword evidence="13 14" id="KW-0326">Glycosidase</keyword>
<dbReference type="FunFam" id="1.10.340.30:FF:000002">
    <property type="entry name" value="Adenine DNA glycosylase"/>
    <property type="match status" value="1"/>
</dbReference>
<evidence type="ECO:0000256" key="7">
    <source>
        <dbReference type="ARBA" id="ARBA00022723"/>
    </source>
</evidence>
<comment type="catalytic activity">
    <reaction evidence="1 14">
        <text>Hydrolyzes free adenine bases from 7,8-dihydro-8-oxoguanine:adenine mismatched double-stranded DNA, leaving an apurinic site.</text>
        <dbReference type="EC" id="3.2.2.31"/>
    </reaction>
</comment>
<feature type="domain" description="HhH-GPD" evidence="15">
    <location>
        <begin position="39"/>
        <end position="180"/>
    </location>
</feature>
<evidence type="ECO:0000256" key="1">
    <source>
        <dbReference type="ARBA" id="ARBA00000843"/>
    </source>
</evidence>
<keyword evidence="10 14" id="KW-0408">Iron</keyword>
<keyword evidence="6" id="KW-0004">4Fe-4S</keyword>
<dbReference type="InterPro" id="IPR023170">
    <property type="entry name" value="HhH_base_excis_C"/>
</dbReference>
<dbReference type="PANTHER" id="PTHR42944">
    <property type="entry name" value="ADENINE DNA GLYCOSYLASE"/>
    <property type="match status" value="1"/>
</dbReference>
<dbReference type="GO" id="GO:0051539">
    <property type="term" value="F:4 iron, 4 sulfur cluster binding"/>
    <property type="evidence" value="ECO:0007669"/>
    <property type="project" value="UniProtKB-UniRule"/>
</dbReference>
<evidence type="ECO:0000256" key="5">
    <source>
        <dbReference type="ARBA" id="ARBA00022023"/>
    </source>
</evidence>
<dbReference type="InterPro" id="IPR000445">
    <property type="entry name" value="HhH_motif"/>
</dbReference>
<dbReference type="InterPro" id="IPR015797">
    <property type="entry name" value="NUDIX_hydrolase-like_dom_sf"/>
</dbReference>
<comment type="function">
    <text evidence="2">Adenine glycosylase active on G-A mispairs. MutY also corrects error-prone DNA synthesis past GO lesions which are due to the oxidatively damaged form of guanine: 7,8-dihydro-8-oxoguanine (8-oxo-dGTP).</text>
</comment>
<gene>
    <name evidence="16" type="primary">mutY</name>
    <name evidence="16" type="ORF">IAB02_00915</name>
</gene>
<keyword evidence="11" id="KW-0411">Iron-sulfur</keyword>
<evidence type="ECO:0000256" key="13">
    <source>
        <dbReference type="ARBA" id="ARBA00023295"/>
    </source>
</evidence>
<dbReference type="GO" id="GO:0035485">
    <property type="term" value="F:adenine/guanine mispair binding"/>
    <property type="evidence" value="ECO:0007669"/>
    <property type="project" value="TreeGrafter"/>
</dbReference>
<keyword evidence="7" id="KW-0479">Metal-binding</keyword>
<comment type="cofactor">
    <cofactor evidence="14">
        <name>[4Fe-4S] cluster</name>
        <dbReference type="ChEBI" id="CHEBI:49883"/>
    </cofactor>
    <text evidence="14">Binds 1 [4Fe-4S] cluster.</text>
</comment>
<dbReference type="Gene3D" id="1.10.1670.10">
    <property type="entry name" value="Helix-hairpin-Helix base-excision DNA repair enzymes (C-terminal)"/>
    <property type="match status" value="1"/>
</dbReference>
<evidence type="ECO:0000256" key="12">
    <source>
        <dbReference type="ARBA" id="ARBA00023204"/>
    </source>
</evidence>
<dbReference type="InterPro" id="IPR029119">
    <property type="entry name" value="MutY_C"/>
</dbReference>
<dbReference type="GO" id="GO:0006298">
    <property type="term" value="P:mismatch repair"/>
    <property type="evidence" value="ECO:0007669"/>
    <property type="project" value="TreeGrafter"/>
</dbReference>
<dbReference type="Proteomes" id="UP000824072">
    <property type="component" value="Unassembled WGS sequence"/>
</dbReference>
<keyword evidence="9" id="KW-0378">Hydrolase</keyword>
<protein>
    <recommendedName>
        <fullName evidence="5 14">Adenine DNA glycosylase</fullName>
        <ecNumber evidence="4 14">3.2.2.31</ecNumber>
    </recommendedName>
</protein>
<dbReference type="GO" id="GO:0034039">
    <property type="term" value="F:8-oxo-7,8-dihydroguanine DNA N-glycosylase activity"/>
    <property type="evidence" value="ECO:0007669"/>
    <property type="project" value="TreeGrafter"/>
</dbReference>
<comment type="caution">
    <text evidence="16">The sequence shown here is derived from an EMBL/GenBank/DDBJ whole genome shotgun (WGS) entry which is preliminary data.</text>
</comment>
<dbReference type="InterPro" id="IPR005760">
    <property type="entry name" value="A/G_AdeGlyc_MutY"/>
</dbReference>
<evidence type="ECO:0000313" key="16">
    <source>
        <dbReference type="EMBL" id="HIU33098.1"/>
    </source>
</evidence>
<evidence type="ECO:0000256" key="9">
    <source>
        <dbReference type="ARBA" id="ARBA00022801"/>
    </source>
</evidence>
<dbReference type="EC" id="3.2.2.31" evidence="4 14"/>
<dbReference type="InterPro" id="IPR004036">
    <property type="entry name" value="Endonuclease-III-like_CS2"/>
</dbReference>
<sequence length="331" mass="37294">MGADMDFAEILLSWYDREKRDLPWRGTKDPYRIWISEIMLQQTRAEAVAPRYEAFLRQFPDVFDLARAGEEEVLKAWEGMGYYSRARNLHRAAKEIAAEGAFPQTAEDWRKLPGVGAYTAGAVASIAFGEAVPSIDGNQVRVLSRVLAWEGEGLEAEAAIRVDRKRPGDYNQALMDLGAGICTPRRPNCARCPVARMCRAYLAGDPEAFPIKRAALPKQEERRIVLLAIAQGRVLVRKRPAGGMLAGLWEFPNYIEGEENPLPEAREICALREAKHVFTHRVWHMRGILAEIRSVPEGYLAADARDLEALAMPSAFRVYRKIAMERIGKER</sequence>
<evidence type="ECO:0000259" key="15">
    <source>
        <dbReference type="SMART" id="SM00478"/>
    </source>
</evidence>
<organism evidence="16 17">
    <name type="scientific">Candidatus Pullichristensenella excrementigallinarum</name>
    <dbReference type="NCBI Taxonomy" id="2840907"/>
    <lineage>
        <taxon>Bacteria</taxon>
        <taxon>Bacillati</taxon>
        <taxon>Bacillota</taxon>
        <taxon>Clostridia</taxon>
        <taxon>Candidatus Pullichristensenella</taxon>
    </lineage>
</organism>
<dbReference type="GO" id="GO:0046872">
    <property type="term" value="F:metal ion binding"/>
    <property type="evidence" value="ECO:0007669"/>
    <property type="project" value="UniProtKB-UniRule"/>
</dbReference>
<evidence type="ECO:0000256" key="11">
    <source>
        <dbReference type="ARBA" id="ARBA00023014"/>
    </source>
</evidence>
<name>A0A9D1I9H3_9FIRM</name>
<dbReference type="PANTHER" id="PTHR42944:SF1">
    <property type="entry name" value="ADENINE DNA GLYCOSYLASE"/>
    <property type="match status" value="1"/>
</dbReference>
<keyword evidence="12" id="KW-0234">DNA repair</keyword>
<dbReference type="SMART" id="SM00525">
    <property type="entry name" value="FES"/>
    <property type="match status" value="1"/>
</dbReference>
<evidence type="ECO:0000313" key="17">
    <source>
        <dbReference type="Proteomes" id="UP000824072"/>
    </source>
</evidence>
<comment type="similarity">
    <text evidence="3 14">Belongs to the Nth/MutY family.</text>
</comment>
<dbReference type="InterPro" id="IPR003651">
    <property type="entry name" value="Endonuclease3_FeS-loop_motif"/>
</dbReference>
<dbReference type="Pfam" id="PF00633">
    <property type="entry name" value="HHH"/>
    <property type="match status" value="1"/>
</dbReference>
<evidence type="ECO:0000256" key="3">
    <source>
        <dbReference type="ARBA" id="ARBA00008343"/>
    </source>
</evidence>
<evidence type="ECO:0000256" key="6">
    <source>
        <dbReference type="ARBA" id="ARBA00022485"/>
    </source>
</evidence>
<dbReference type="CDD" id="cd00056">
    <property type="entry name" value="ENDO3c"/>
    <property type="match status" value="1"/>
</dbReference>
<dbReference type="CDD" id="cd03431">
    <property type="entry name" value="NUDIX_DNA_Glycosylase_C-MutY"/>
    <property type="match status" value="1"/>
</dbReference>
<dbReference type="SUPFAM" id="SSF55811">
    <property type="entry name" value="Nudix"/>
    <property type="match status" value="1"/>
</dbReference>
<dbReference type="Gene3D" id="3.90.79.10">
    <property type="entry name" value="Nucleoside Triphosphate Pyrophosphohydrolase"/>
    <property type="match status" value="1"/>
</dbReference>
<dbReference type="SUPFAM" id="SSF48150">
    <property type="entry name" value="DNA-glycosylase"/>
    <property type="match status" value="1"/>
</dbReference>
<dbReference type="InterPro" id="IPR003265">
    <property type="entry name" value="HhH-GPD_domain"/>
</dbReference>
<dbReference type="Pfam" id="PF00730">
    <property type="entry name" value="HhH-GPD"/>
    <property type="match status" value="1"/>
</dbReference>
<dbReference type="AlphaFoldDB" id="A0A9D1I9H3"/>
<evidence type="ECO:0000256" key="10">
    <source>
        <dbReference type="ARBA" id="ARBA00023004"/>
    </source>
</evidence>
<dbReference type="Pfam" id="PF14815">
    <property type="entry name" value="NUDIX_4"/>
    <property type="match status" value="1"/>
</dbReference>
<dbReference type="EMBL" id="DVMU01000020">
    <property type="protein sequence ID" value="HIU33098.1"/>
    <property type="molecule type" value="Genomic_DNA"/>
</dbReference>
<dbReference type="InterPro" id="IPR044298">
    <property type="entry name" value="MIG/MutY"/>
</dbReference>
<dbReference type="GO" id="GO:0000701">
    <property type="term" value="F:purine-specific mismatch base pair DNA N-glycosylase activity"/>
    <property type="evidence" value="ECO:0007669"/>
    <property type="project" value="UniProtKB-EC"/>
</dbReference>
<evidence type="ECO:0000256" key="8">
    <source>
        <dbReference type="ARBA" id="ARBA00022763"/>
    </source>
</evidence>
<dbReference type="GO" id="GO:0032357">
    <property type="term" value="F:oxidized purine DNA binding"/>
    <property type="evidence" value="ECO:0007669"/>
    <property type="project" value="TreeGrafter"/>
</dbReference>
<dbReference type="Gene3D" id="1.10.340.30">
    <property type="entry name" value="Hypothetical protein, domain 2"/>
    <property type="match status" value="1"/>
</dbReference>
<dbReference type="InterPro" id="IPR011257">
    <property type="entry name" value="DNA_glycosylase"/>
</dbReference>
<dbReference type="GO" id="GO:0006284">
    <property type="term" value="P:base-excision repair"/>
    <property type="evidence" value="ECO:0007669"/>
    <property type="project" value="UniProtKB-UniRule"/>
</dbReference>
<reference evidence="16" key="2">
    <citation type="journal article" date="2021" name="PeerJ">
        <title>Extensive microbial diversity within the chicken gut microbiome revealed by metagenomics and culture.</title>
        <authorList>
            <person name="Gilroy R."/>
            <person name="Ravi A."/>
            <person name="Getino M."/>
            <person name="Pursley I."/>
            <person name="Horton D.L."/>
            <person name="Alikhan N.F."/>
            <person name="Baker D."/>
            <person name="Gharbi K."/>
            <person name="Hall N."/>
            <person name="Watson M."/>
            <person name="Adriaenssens E.M."/>
            <person name="Foster-Nyarko E."/>
            <person name="Jarju S."/>
            <person name="Secka A."/>
            <person name="Antonio M."/>
            <person name="Oren A."/>
            <person name="Chaudhuri R.R."/>
            <person name="La Ragione R."/>
            <person name="Hildebrand F."/>
            <person name="Pallen M.J."/>
        </authorList>
    </citation>
    <scope>NUCLEOTIDE SEQUENCE</scope>
    <source>
        <strain evidence="16">ChiHcec3-11533</strain>
    </source>
</reference>
<evidence type="ECO:0000256" key="14">
    <source>
        <dbReference type="RuleBase" id="RU365096"/>
    </source>
</evidence>
<evidence type="ECO:0000256" key="2">
    <source>
        <dbReference type="ARBA" id="ARBA00002933"/>
    </source>
</evidence>
<dbReference type="NCBIfam" id="TIGR01084">
    <property type="entry name" value="mutY"/>
    <property type="match status" value="1"/>
</dbReference>
<dbReference type="SMART" id="SM00478">
    <property type="entry name" value="ENDO3c"/>
    <property type="match status" value="1"/>
</dbReference>
<reference evidence="16" key="1">
    <citation type="submission" date="2020-10" db="EMBL/GenBank/DDBJ databases">
        <authorList>
            <person name="Gilroy R."/>
        </authorList>
    </citation>
    <scope>NUCLEOTIDE SEQUENCE</scope>
    <source>
        <strain evidence="16">ChiHcec3-11533</strain>
    </source>
</reference>
<evidence type="ECO:0000256" key="4">
    <source>
        <dbReference type="ARBA" id="ARBA00012045"/>
    </source>
</evidence>
<accession>A0A9D1I9H3</accession>
<dbReference type="PROSITE" id="PS01155">
    <property type="entry name" value="ENDONUCLEASE_III_2"/>
    <property type="match status" value="1"/>
</dbReference>
<proteinExistence type="inferred from homology"/>